<gene>
    <name evidence="2" type="ORF">PSHT_01410</name>
    <name evidence="1" type="ORF">PSHT_16531</name>
</gene>
<reference evidence="3" key="3">
    <citation type="journal article" date="2018" name="Mol. Plant Microbe Interact.">
        <title>Genome sequence resources for the wheat stripe rust pathogen (Puccinia striiformis f. sp. tritici) and the barley stripe rust pathogen (Puccinia striiformis f. sp. hordei).</title>
        <authorList>
            <person name="Xia C."/>
            <person name="Wang M."/>
            <person name="Yin C."/>
            <person name="Cornejo O.E."/>
            <person name="Hulbert S.H."/>
            <person name="Chen X."/>
        </authorList>
    </citation>
    <scope>NUCLEOTIDE SEQUENCE [LARGE SCALE GENOMIC DNA]</scope>
    <source>
        <strain evidence="3">93TX-2</strain>
    </source>
</reference>
<dbReference type="EMBL" id="PKSM01000011">
    <property type="protein sequence ID" value="POW22282.1"/>
    <property type="molecule type" value="Genomic_DNA"/>
</dbReference>
<proteinExistence type="predicted"/>
<reference evidence="2 3" key="1">
    <citation type="submission" date="2017-12" db="EMBL/GenBank/DDBJ databases">
        <title>Gene loss provides genomic basis for host adaptation in cereal stripe rust fungi.</title>
        <authorList>
            <person name="Xia C."/>
        </authorList>
    </citation>
    <scope>NUCLEOTIDE SEQUENCE [LARGE SCALE GENOMIC DNA]</scope>
    <source>
        <strain evidence="2 3">93TX-2</strain>
    </source>
</reference>
<organism evidence="2 3">
    <name type="scientific">Puccinia striiformis</name>
    <dbReference type="NCBI Taxonomy" id="27350"/>
    <lineage>
        <taxon>Eukaryota</taxon>
        <taxon>Fungi</taxon>
        <taxon>Dikarya</taxon>
        <taxon>Basidiomycota</taxon>
        <taxon>Pucciniomycotina</taxon>
        <taxon>Pucciniomycetes</taxon>
        <taxon>Pucciniales</taxon>
        <taxon>Pucciniaceae</taxon>
        <taxon>Puccinia</taxon>
    </lineage>
</organism>
<dbReference type="Proteomes" id="UP000238274">
    <property type="component" value="Unassembled WGS sequence"/>
</dbReference>
<evidence type="ECO:0008006" key="4">
    <source>
        <dbReference type="Google" id="ProtNLM"/>
    </source>
</evidence>
<keyword evidence="3" id="KW-1185">Reference proteome</keyword>
<comment type="caution">
    <text evidence="2">The sequence shown here is derived from an EMBL/GenBank/DDBJ whole genome shotgun (WGS) entry which is preliminary data.</text>
</comment>
<dbReference type="AlphaFoldDB" id="A0A2S4WKL3"/>
<evidence type="ECO:0000313" key="2">
    <source>
        <dbReference type="EMBL" id="POW22282.1"/>
    </source>
</evidence>
<evidence type="ECO:0000313" key="3">
    <source>
        <dbReference type="Proteomes" id="UP000238274"/>
    </source>
</evidence>
<sequence>MIGRCGRGGEAGLVIMFVEENRRNGKNCVADFTNPYVQTDDDRMDALAITPVCLRVAFTLDNKRSKLPTGEKARG</sequence>
<dbReference type="OrthoDB" id="2507066at2759"/>
<evidence type="ECO:0000313" key="1">
    <source>
        <dbReference type="EMBL" id="POV93942.1"/>
    </source>
</evidence>
<reference evidence="3" key="2">
    <citation type="journal article" date="2018" name="BMC Genomics">
        <title>Genomic insights into host adaptation between the wheat stripe rust pathogen (Puccinia striiformis f. sp. tritici) and the barley stripe rust pathogen (Puccinia striiformis f. sp. hordei).</title>
        <authorList>
            <person name="Xia C."/>
            <person name="Wang M."/>
            <person name="Yin C."/>
            <person name="Cornejo O.E."/>
            <person name="Hulbert S.H."/>
            <person name="Chen X."/>
        </authorList>
    </citation>
    <scope>NUCLEOTIDE SEQUENCE [LARGE SCALE GENOMIC DNA]</scope>
    <source>
        <strain evidence="3">93TX-2</strain>
    </source>
</reference>
<accession>A0A2S4WKL3</accession>
<protein>
    <recommendedName>
        <fullName evidence="4">Helicase C-terminal domain-containing protein</fullName>
    </recommendedName>
</protein>
<dbReference type="VEuPathDB" id="FungiDB:PSHT_16531"/>
<dbReference type="EMBL" id="PKSM01000547">
    <property type="protein sequence ID" value="POV93942.1"/>
    <property type="molecule type" value="Genomic_DNA"/>
</dbReference>
<name>A0A2S4WKL3_9BASI</name>
<dbReference type="VEuPathDB" id="FungiDB:PSHT_01410"/>